<proteinExistence type="inferred from homology"/>
<gene>
    <name evidence="14" type="ORF">ABB25_11805</name>
</gene>
<evidence type="ECO:0000256" key="10">
    <source>
        <dbReference type="ARBA" id="ARBA00048793"/>
    </source>
</evidence>
<evidence type="ECO:0000313" key="15">
    <source>
        <dbReference type="Proteomes" id="UP000051254"/>
    </source>
</evidence>
<accession>A0A0R0BE41</accession>
<dbReference type="STRING" id="266128.ABB25_11805"/>
<evidence type="ECO:0000259" key="13">
    <source>
        <dbReference type="Pfam" id="PF08546"/>
    </source>
</evidence>
<keyword evidence="7 11" id="KW-0521">NADP</keyword>
<evidence type="ECO:0000256" key="11">
    <source>
        <dbReference type="RuleBase" id="RU362068"/>
    </source>
</evidence>
<dbReference type="AlphaFoldDB" id="A0A0R0BE41"/>
<dbReference type="Proteomes" id="UP000051254">
    <property type="component" value="Unassembled WGS sequence"/>
</dbReference>
<evidence type="ECO:0000256" key="3">
    <source>
        <dbReference type="ARBA" id="ARBA00007870"/>
    </source>
</evidence>
<dbReference type="EC" id="1.1.1.169" evidence="4 11"/>
<reference evidence="14 15" key="1">
    <citation type="submission" date="2015-05" db="EMBL/GenBank/DDBJ databases">
        <title>Genome sequencing and analysis of members of genus Stenotrophomonas.</title>
        <authorList>
            <person name="Patil P.P."/>
            <person name="Midha S."/>
            <person name="Patil P.B."/>
        </authorList>
    </citation>
    <scope>NUCLEOTIDE SEQUENCE [LARGE SCALE GENOMIC DNA]</scope>
    <source>
        <strain evidence="14 15">DSM 17805</strain>
    </source>
</reference>
<feature type="domain" description="Ketopantoate reductase N-terminal" evidence="12">
    <location>
        <begin position="3"/>
        <end position="152"/>
    </location>
</feature>
<dbReference type="Pfam" id="PF02558">
    <property type="entry name" value="ApbA"/>
    <property type="match status" value="1"/>
</dbReference>
<dbReference type="PATRIC" id="fig|266128.3.peg.1425"/>
<dbReference type="GO" id="GO:0008677">
    <property type="term" value="F:2-dehydropantoate 2-reductase activity"/>
    <property type="evidence" value="ECO:0007669"/>
    <property type="project" value="UniProtKB-EC"/>
</dbReference>
<dbReference type="Gene3D" id="3.40.50.720">
    <property type="entry name" value="NAD(P)-binding Rossmann-like Domain"/>
    <property type="match status" value="1"/>
</dbReference>
<dbReference type="UniPathway" id="UPA00028">
    <property type="reaction ID" value="UER00004"/>
</dbReference>
<feature type="domain" description="Ketopantoate reductase C-terminal" evidence="13">
    <location>
        <begin position="180"/>
        <end position="303"/>
    </location>
</feature>
<evidence type="ECO:0000256" key="4">
    <source>
        <dbReference type="ARBA" id="ARBA00013014"/>
    </source>
</evidence>
<dbReference type="InterPro" id="IPR013752">
    <property type="entry name" value="KPA_reductase"/>
</dbReference>
<evidence type="ECO:0000256" key="2">
    <source>
        <dbReference type="ARBA" id="ARBA00004994"/>
    </source>
</evidence>
<dbReference type="SUPFAM" id="SSF51735">
    <property type="entry name" value="NAD(P)-binding Rossmann-fold domains"/>
    <property type="match status" value="1"/>
</dbReference>
<evidence type="ECO:0000259" key="12">
    <source>
        <dbReference type="Pfam" id="PF02558"/>
    </source>
</evidence>
<comment type="caution">
    <text evidence="14">The sequence shown here is derived from an EMBL/GenBank/DDBJ whole genome shotgun (WGS) entry which is preliminary data.</text>
</comment>
<sequence>MRILILGAGATGGYFGARLAQAGVDVSFALRPARARHIREHGLCVRSPLGDVQLAAKVLSADQLADAPPFDLVLLSCKAYDLDSAIEAIAPAVSAGTTLLPVLNGLAHYPLLDDRFGADNVLGGLCFISAVLAADGVIDHLDRPARLTFGERSSQRLSPRVQALAAACTAAGIDHVASTDIAAEQWIKFSFLATLAGATCLHRSDLGGILARDGGQEFISGLHEECLAVAAASGHPVADKPRAIARASLTQAGSTMKASMLRDMEAGKPIEAAHLIGDLLARARVLDVATPRLETVWVALQGYRPAA</sequence>
<dbReference type="NCBIfam" id="TIGR00745">
    <property type="entry name" value="apbA_panE"/>
    <property type="match status" value="1"/>
</dbReference>
<dbReference type="FunFam" id="3.40.50.720:FF:000307">
    <property type="entry name" value="2-dehydropantoate 2-reductase"/>
    <property type="match status" value="1"/>
</dbReference>
<comment type="function">
    <text evidence="1 11">Catalyzes the NADPH-dependent reduction of ketopantoate into pantoic acid.</text>
</comment>
<dbReference type="InterPro" id="IPR036291">
    <property type="entry name" value="NAD(P)-bd_dom_sf"/>
</dbReference>
<dbReference type="GO" id="GO:0015940">
    <property type="term" value="P:pantothenate biosynthetic process"/>
    <property type="evidence" value="ECO:0007669"/>
    <property type="project" value="UniProtKB-UniPathway"/>
</dbReference>
<evidence type="ECO:0000256" key="7">
    <source>
        <dbReference type="ARBA" id="ARBA00022857"/>
    </source>
</evidence>
<dbReference type="PANTHER" id="PTHR21708">
    <property type="entry name" value="PROBABLE 2-DEHYDROPANTOATE 2-REDUCTASE"/>
    <property type="match status" value="1"/>
</dbReference>
<keyword evidence="6 11" id="KW-0566">Pantothenate biosynthesis</keyword>
<evidence type="ECO:0000256" key="1">
    <source>
        <dbReference type="ARBA" id="ARBA00002919"/>
    </source>
</evidence>
<dbReference type="EMBL" id="LDJH01000024">
    <property type="protein sequence ID" value="KRG55568.1"/>
    <property type="molecule type" value="Genomic_DNA"/>
</dbReference>
<dbReference type="RefSeq" id="WP_057667036.1">
    <property type="nucleotide sequence ID" value="NZ_LDJH01000024.1"/>
</dbReference>
<dbReference type="InterPro" id="IPR013332">
    <property type="entry name" value="KPR_N"/>
</dbReference>
<evidence type="ECO:0000256" key="8">
    <source>
        <dbReference type="ARBA" id="ARBA00023002"/>
    </source>
</evidence>
<dbReference type="InterPro" id="IPR008927">
    <property type="entry name" value="6-PGluconate_DH-like_C_sf"/>
</dbReference>
<comment type="catalytic activity">
    <reaction evidence="10 11">
        <text>(R)-pantoate + NADP(+) = 2-dehydropantoate + NADPH + H(+)</text>
        <dbReference type="Rhea" id="RHEA:16233"/>
        <dbReference type="ChEBI" id="CHEBI:11561"/>
        <dbReference type="ChEBI" id="CHEBI:15378"/>
        <dbReference type="ChEBI" id="CHEBI:15980"/>
        <dbReference type="ChEBI" id="CHEBI:57783"/>
        <dbReference type="ChEBI" id="CHEBI:58349"/>
        <dbReference type="EC" id="1.1.1.169"/>
    </reaction>
</comment>
<dbReference type="SUPFAM" id="SSF48179">
    <property type="entry name" value="6-phosphogluconate dehydrogenase C-terminal domain-like"/>
    <property type="match status" value="1"/>
</dbReference>
<evidence type="ECO:0000256" key="9">
    <source>
        <dbReference type="ARBA" id="ARBA00032024"/>
    </source>
</evidence>
<dbReference type="Gene3D" id="1.10.1040.10">
    <property type="entry name" value="N-(1-d-carboxylethyl)-l-norvaline Dehydrogenase, domain 2"/>
    <property type="match status" value="1"/>
</dbReference>
<name>A0A0R0BE41_9GAMM</name>
<dbReference type="OrthoDB" id="9796561at2"/>
<comment type="similarity">
    <text evidence="3 11">Belongs to the ketopantoate reductase family.</text>
</comment>
<dbReference type="GO" id="GO:0005737">
    <property type="term" value="C:cytoplasm"/>
    <property type="evidence" value="ECO:0007669"/>
    <property type="project" value="TreeGrafter"/>
</dbReference>
<evidence type="ECO:0000256" key="5">
    <source>
        <dbReference type="ARBA" id="ARBA00019465"/>
    </source>
</evidence>
<keyword evidence="8 11" id="KW-0560">Oxidoreductase</keyword>
<dbReference type="Pfam" id="PF08546">
    <property type="entry name" value="ApbA_C"/>
    <property type="match status" value="1"/>
</dbReference>
<evidence type="ECO:0000256" key="6">
    <source>
        <dbReference type="ARBA" id="ARBA00022655"/>
    </source>
</evidence>
<dbReference type="NCBIfam" id="NF005094">
    <property type="entry name" value="PRK06522.2-5"/>
    <property type="match status" value="1"/>
</dbReference>
<comment type="pathway">
    <text evidence="2 11">Cofactor biosynthesis; (R)-pantothenate biosynthesis; (R)-pantoate from 3-methyl-2-oxobutanoate: step 2/2.</text>
</comment>
<dbReference type="InterPro" id="IPR013328">
    <property type="entry name" value="6PGD_dom2"/>
</dbReference>
<dbReference type="FunFam" id="1.10.1040.10:FF:000017">
    <property type="entry name" value="2-dehydropantoate 2-reductase"/>
    <property type="match status" value="1"/>
</dbReference>
<dbReference type="PANTHER" id="PTHR21708:SF26">
    <property type="entry name" value="2-DEHYDROPANTOATE 2-REDUCTASE"/>
    <property type="match status" value="1"/>
</dbReference>
<protein>
    <recommendedName>
        <fullName evidence="5 11">2-dehydropantoate 2-reductase</fullName>
        <ecNumber evidence="4 11">1.1.1.169</ecNumber>
    </recommendedName>
    <alternativeName>
        <fullName evidence="9 11">Ketopantoate reductase</fullName>
    </alternativeName>
</protein>
<organism evidence="14 15">
    <name type="scientific">Stenotrophomonas koreensis</name>
    <dbReference type="NCBI Taxonomy" id="266128"/>
    <lineage>
        <taxon>Bacteria</taxon>
        <taxon>Pseudomonadati</taxon>
        <taxon>Pseudomonadota</taxon>
        <taxon>Gammaproteobacteria</taxon>
        <taxon>Lysobacterales</taxon>
        <taxon>Lysobacteraceae</taxon>
        <taxon>Stenotrophomonas</taxon>
    </lineage>
</organism>
<keyword evidence="15" id="KW-1185">Reference proteome</keyword>
<dbReference type="InterPro" id="IPR003710">
    <property type="entry name" value="ApbA"/>
</dbReference>
<evidence type="ECO:0000313" key="14">
    <source>
        <dbReference type="EMBL" id="KRG55568.1"/>
    </source>
</evidence>
<dbReference type="InterPro" id="IPR051402">
    <property type="entry name" value="KPR-Related"/>
</dbReference>